<evidence type="ECO:0000313" key="3">
    <source>
        <dbReference type="Proteomes" id="UP000886787"/>
    </source>
</evidence>
<dbReference type="EMBL" id="DVFW01000016">
    <property type="protein sequence ID" value="HIQ80139.1"/>
    <property type="molecule type" value="Genomic_DNA"/>
</dbReference>
<proteinExistence type="predicted"/>
<gene>
    <name evidence="2" type="ORF">IAD32_02490</name>
</gene>
<reference evidence="2" key="2">
    <citation type="journal article" date="2021" name="PeerJ">
        <title>Extensive microbial diversity within the chicken gut microbiome revealed by metagenomics and culture.</title>
        <authorList>
            <person name="Gilroy R."/>
            <person name="Ravi A."/>
            <person name="Getino M."/>
            <person name="Pursley I."/>
            <person name="Horton D.L."/>
            <person name="Alikhan N.F."/>
            <person name="Baker D."/>
            <person name="Gharbi K."/>
            <person name="Hall N."/>
            <person name="Watson M."/>
            <person name="Adriaenssens E.M."/>
            <person name="Foster-Nyarko E."/>
            <person name="Jarju S."/>
            <person name="Secka A."/>
            <person name="Antonio M."/>
            <person name="Oren A."/>
            <person name="Chaudhuri R.R."/>
            <person name="La Ragione R."/>
            <person name="Hildebrand F."/>
            <person name="Pallen M.J."/>
        </authorList>
    </citation>
    <scope>NUCLEOTIDE SEQUENCE</scope>
    <source>
        <strain evidence="2">ChiSjej1B19-3389</strain>
    </source>
</reference>
<feature type="coiled-coil region" evidence="1">
    <location>
        <begin position="303"/>
        <end position="330"/>
    </location>
</feature>
<sequence>MGTFKSIGNLIRSQKRQPDIAIARPDFTVLGYITNYQNLSLSLRFTEQSQITFEVARRYYDKEAGAYQKNDCAQHLSRLKLLFLSGVGWFIIDSVREISDGISEKYEVTAFSYEYGLSFRDVEIYNRISAGEGTMELTLERILTRVCASSNWSVGHLAEDCGAMQRTFEQIIQKNWYDFLKEDVEDSFNVILVFDCLEFKINVYTQEDIQVLDNSGLYLSYGNLLKDAEIEQLNDPVSTVLTVSGENGLTITPVNPLCINKIYCFTPYMTSEWMEPSLMEAITKWQNKVAAYEPVVKYLSWAVQSMMEKRNELEKERLNYEADAEKYHQLYNATPNGTATNAQKMIYLDNYKTYSNLREHRQSWIDVYDDMIYTLEGGGYSPVSGSYKGQNEVEDLTEYLTETVDMLEQDFNSEDEILCYYVLNDNPDTPGTWSKYSFAYQRITYTRLQILSKYCSSAAVNGFQQMINNGKKIPNLARLPHICAIDNRCTDRNGQFLDVCPAALERNFTDDQLEILKNYFFESSYENRLYRLSNDNSKGSYYGKINTAEKLYQDAKSKIAEMAKISYSFELSSENFLADKAYKNIADKLQLGSTLNAELFKGSWYSVALVGADIQFESPDNFKMLFANKYKIKSDKATLRELLASRQVSF</sequence>
<evidence type="ECO:0000256" key="1">
    <source>
        <dbReference type="SAM" id="Coils"/>
    </source>
</evidence>
<dbReference type="AlphaFoldDB" id="A0A9D0ZGZ6"/>
<dbReference type="Proteomes" id="UP000886787">
    <property type="component" value="Unassembled WGS sequence"/>
</dbReference>
<comment type="caution">
    <text evidence="2">The sequence shown here is derived from an EMBL/GenBank/DDBJ whole genome shotgun (WGS) entry which is preliminary data.</text>
</comment>
<organism evidence="2 3">
    <name type="scientific">Candidatus Scatavimonas merdigallinarum</name>
    <dbReference type="NCBI Taxonomy" id="2840914"/>
    <lineage>
        <taxon>Bacteria</taxon>
        <taxon>Bacillati</taxon>
        <taxon>Bacillota</taxon>
        <taxon>Clostridia</taxon>
        <taxon>Eubacteriales</taxon>
        <taxon>Oscillospiraceae</taxon>
        <taxon>Oscillospiraceae incertae sedis</taxon>
        <taxon>Candidatus Scatavimonas</taxon>
    </lineage>
</organism>
<name>A0A9D0ZGZ6_9FIRM</name>
<reference evidence="2" key="1">
    <citation type="submission" date="2020-10" db="EMBL/GenBank/DDBJ databases">
        <authorList>
            <person name="Gilroy R."/>
        </authorList>
    </citation>
    <scope>NUCLEOTIDE SEQUENCE</scope>
    <source>
        <strain evidence="2">ChiSjej1B19-3389</strain>
    </source>
</reference>
<protein>
    <submittedName>
        <fullName evidence="2">Uncharacterized protein</fullName>
    </submittedName>
</protein>
<evidence type="ECO:0000313" key="2">
    <source>
        <dbReference type="EMBL" id="HIQ80139.1"/>
    </source>
</evidence>
<accession>A0A9D0ZGZ6</accession>
<keyword evidence="1" id="KW-0175">Coiled coil</keyword>